<dbReference type="PANTHER" id="PTHR43213:SF10">
    <property type="entry name" value="7-METHYL-GTP PYROPHOSPHATASE"/>
    <property type="match status" value="1"/>
</dbReference>
<reference evidence="6 7" key="1">
    <citation type="submission" date="2016-09" db="EMBL/GenBank/DDBJ databases">
        <title>Alteromonas lipolytica, a new species isolated from sea water.</title>
        <authorList>
            <person name="Wu Y.-H."/>
            <person name="Cheng H."/>
            <person name="Xu X.-W."/>
        </authorList>
    </citation>
    <scope>NUCLEOTIDE SEQUENCE [LARGE SCALE GENOMIC DNA]</scope>
    <source>
        <strain evidence="6 7">JW12</strain>
    </source>
</reference>
<dbReference type="CDD" id="cd00555">
    <property type="entry name" value="Maf"/>
    <property type="match status" value="1"/>
</dbReference>
<comment type="caution">
    <text evidence="5">Lacks conserved residue(s) required for the propagation of feature annotation.</text>
</comment>
<feature type="site" description="Important for substrate specificity" evidence="5">
    <location>
        <position position="72"/>
    </location>
</feature>
<evidence type="ECO:0000256" key="5">
    <source>
        <dbReference type="HAMAP-Rule" id="MF_00528"/>
    </source>
</evidence>
<dbReference type="NCBIfam" id="TIGR00172">
    <property type="entry name" value="maf"/>
    <property type="match status" value="1"/>
</dbReference>
<protein>
    <recommendedName>
        <fullName evidence="5">7-methyl-GTP pyrophosphatase</fullName>
        <shortName evidence="5">m(7)GTP pyrophosphatase</shortName>
        <ecNumber evidence="5">3.6.1.-</ecNumber>
    </recommendedName>
</protein>
<keyword evidence="2 5" id="KW-0963">Cytoplasm</keyword>
<dbReference type="InterPro" id="IPR029001">
    <property type="entry name" value="ITPase-like_fam"/>
</dbReference>
<comment type="caution">
    <text evidence="6">The sequence shown here is derived from an EMBL/GenBank/DDBJ whole genome shotgun (WGS) entry which is preliminary data.</text>
</comment>
<dbReference type="SUPFAM" id="SSF52972">
    <property type="entry name" value="ITPase-like"/>
    <property type="match status" value="1"/>
</dbReference>
<dbReference type="PIRSF" id="PIRSF006305">
    <property type="entry name" value="Maf"/>
    <property type="match status" value="1"/>
</dbReference>
<dbReference type="GO" id="GO:0047429">
    <property type="term" value="F:nucleoside triphosphate diphosphatase activity"/>
    <property type="evidence" value="ECO:0007669"/>
    <property type="project" value="InterPro"/>
</dbReference>
<dbReference type="Proteomes" id="UP000176037">
    <property type="component" value="Unassembled WGS sequence"/>
</dbReference>
<dbReference type="RefSeq" id="WP_070175045.1">
    <property type="nucleotide sequence ID" value="NZ_BMJR01000008.1"/>
</dbReference>
<evidence type="ECO:0000256" key="1">
    <source>
        <dbReference type="ARBA" id="ARBA00004496"/>
    </source>
</evidence>
<sequence length="206" mass="22528">MTAPRIILASSSAYRRAQLANIGFQVPGISPNIDETAKPNETPQDLACRLSLEKARAVGSDYPDAVIIGGDQVATVTDGAGKQHILGKPGTLDKAMEQLELCSGNKVRFITALSLVHEAGQREQTQFEDVFVTFSTLSDSVIERYLLKEQPYDCAGSFKAEGAGVLLFDRIDSRDPNTLIGLPVMLLRDMLANWQINLLDLTFSHY</sequence>
<dbReference type="EMBL" id="MJIC01000006">
    <property type="protein sequence ID" value="OFI35804.1"/>
    <property type="molecule type" value="Genomic_DNA"/>
</dbReference>
<dbReference type="PANTHER" id="PTHR43213">
    <property type="entry name" value="BIFUNCTIONAL DTTP/UTP PYROPHOSPHATASE/METHYLTRANSFERASE PROTEIN-RELATED"/>
    <property type="match status" value="1"/>
</dbReference>
<evidence type="ECO:0000256" key="3">
    <source>
        <dbReference type="ARBA" id="ARBA00022801"/>
    </source>
</evidence>
<name>A0A1E8FIS3_9ALTE</name>
<dbReference type="AlphaFoldDB" id="A0A1E8FIS3"/>
<keyword evidence="7" id="KW-1185">Reference proteome</keyword>
<keyword evidence="4 5" id="KW-0546">Nucleotide metabolism</keyword>
<evidence type="ECO:0000313" key="7">
    <source>
        <dbReference type="Proteomes" id="UP000176037"/>
    </source>
</evidence>
<dbReference type="Gene3D" id="3.90.950.10">
    <property type="match status" value="1"/>
</dbReference>
<comment type="catalytic activity">
    <reaction evidence="5">
        <text>N(7)-methyl-GTP + H2O = N(7)-methyl-GMP + diphosphate + H(+)</text>
        <dbReference type="Rhea" id="RHEA:58744"/>
        <dbReference type="ChEBI" id="CHEBI:15377"/>
        <dbReference type="ChEBI" id="CHEBI:15378"/>
        <dbReference type="ChEBI" id="CHEBI:33019"/>
        <dbReference type="ChEBI" id="CHEBI:58285"/>
        <dbReference type="ChEBI" id="CHEBI:87133"/>
    </reaction>
</comment>
<evidence type="ECO:0000256" key="4">
    <source>
        <dbReference type="ARBA" id="ARBA00023080"/>
    </source>
</evidence>
<dbReference type="GO" id="GO:0009117">
    <property type="term" value="P:nucleotide metabolic process"/>
    <property type="evidence" value="ECO:0007669"/>
    <property type="project" value="UniProtKB-KW"/>
</dbReference>
<dbReference type="OrthoDB" id="9813694at2"/>
<dbReference type="EC" id="3.6.1.-" evidence="5"/>
<proteinExistence type="inferred from homology"/>
<feature type="active site" description="Proton acceptor" evidence="5">
    <location>
        <position position="71"/>
    </location>
</feature>
<dbReference type="HAMAP" id="MF_00528">
    <property type="entry name" value="Maf"/>
    <property type="match status" value="1"/>
</dbReference>
<dbReference type="Pfam" id="PF02545">
    <property type="entry name" value="Maf"/>
    <property type="match status" value="1"/>
</dbReference>
<evidence type="ECO:0000313" key="6">
    <source>
        <dbReference type="EMBL" id="OFI35804.1"/>
    </source>
</evidence>
<gene>
    <name evidence="6" type="ORF">BFC17_11020</name>
</gene>
<keyword evidence="3 5" id="KW-0378">Hydrolase</keyword>
<dbReference type="STRING" id="1856405.BFC17_11020"/>
<feature type="site" description="Important for substrate specificity" evidence="5">
    <location>
        <position position="161"/>
    </location>
</feature>
<dbReference type="InterPro" id="IPR003697">
    <property type="entry name" value="Maf-like"/>
</dbReference>
<organism evidence="6 7">
    <name type="scientific">Alteromonas lipolytica</name>
    <dbReference type="NCBI Taxonomy" id="1856405"/>
    <lineage>
        <taxon>Bacteria</taxon>
        <taxon>Pseudomonadati</taxon>
        <taxon>Pseudomonadota</taxon>
        <taxon>Gammaproteobacteria</taxon>
        <taxon>Alteromonadales</taxon>
        <taxon>Alteromonadaceae</taxon>
        <taxon>Alteromonas/Salinimonas group</taxon>
        <taxon>Alteromonas</taxon>
    </lineage>
</organism>
<accession>A0A1E8FIS3</accession>
<comment type="similarity">
    <text evidence="5">Belongs to the Maf family. YceF subfamily.</text>
</comment>
<comment type="subcellular location">
    <subcellularLocation>
        <location evidence="1 5">Cytoplasm</location>
    </subcellularLocation>
</comment>
<comment type="function">
    <text evidence="5">Nucleoside triphosphate pyrophosphatase that hydrolyzes 7-methyl-GTP (m(7)GTP). May have a dual role in cell division arrest and in preventing the incorporation of modified nucleotides into cellular nucleic acids.</text>
</comment>
<dbReference type="GO" id="GO:0005737">
    <property type="term" value="C:cytoplasm"/>
    <property type="evidence" value="ECO:0007669"/>
    <property type="project" value="UniProtKB-SubCell"/>
</dbReference>
<comment type="cofactor">
    <cofactor evidence="5">
        <name>a divalent metal cation</name>
        <dbReference type="ChEBI" id="CHEBI:60240"/>
    </cofactor>
</comment>
<feature type="site" description="Important for substrate specificity" evidence="5">
    <location>
        <position position="14"/>
    </location>
</feature>
<evidence type="ECO:0000256" key="2">
    <source>
        <dbReference type="ARBA" id="ARBA00022490"/>
    </source>
</evidence>